<keyword evidence="3 6" id="KW-0812">Transmembrane</keyword>
<organism evidence="8 9">
    <name type="scientific">Deinococcus terrestris</name>
    <dbReference type="NCBI Taxonomy" id="2651870"/>
    <lineage>
        <taxon>Bacteria</taxon>
        <taxon>Thermotogati</taxon>
        <taxon>Deinococcota</taxon>
        <taxon>Deinococci</taxon>
        <taxon>Deinococcales</taxon>
        <taxon>Deinococcaceae</taxon>
        <taxon>Deinococcus</taxon>
    </lineage>
</organism>
<evidence type="ECO:0000256" key="1">
    <source>
        <dbReference type="ARBA" id="ARBA00004141"/>
    </source>
</evidence>
<dbReference type="PANTHER" id="PTHR30177">
    <property type="entry name" value="GLYCINE BETAINE/L-PROLINE TRANSPORT SYSTEM PERMEASE PROTEIN PROW"/>
    <property type="match status" value="1"/>
</dbReference>
<evidence type="ECO:0000256" key="3">
    <source>
        <dbReference type="ARBA" id="ARBA00022692"/>
    </source>
</evidence>
<evidence type="ECO:0000256" key="5">
    <source>
        <dbReference type="ARBA" id="ARBA00023136"/>
    </source>
</evidence>
<feature type="transmembrane region" description="Helical" evidence="6">
    <location>
        <begin position="218"/>
        <end position="238"/>
    </location>
</feature>
<feature type="transmembrane region" description="Helical" evidence="6">
    <location>
        <begin position="291"/>
        <end position="312"/>
    </location>
</feature>
<accession>A0A7X1NXQ6</accession>
<sequence length="364" mass="36676">MLLSLLLPWLELRPNRIAAGVPLPPGAWAWACAALAAALLLAARRPGLALGLGNLAVLAGVAALGQGAAAALTGQPPVARVAAGGGWWLWLLGSAVALWGAAYAGRVRGWAWAWLPVTLGYVLLGGLSSWSVWQEGQVEAARLGQELAQHVRLTAAALGLSVLIGGPLAVWSVRRPGAGQVVLAVTGGIQTLPSLALLGLLIAPLGALSQAVPALRSLGVSGIGTAPALVALTLYALLPVVRNGVAALRGVDAGALDAGRGMGMTPGQLFWRVQLPLALPVWLAGLRQATVLLIGVTAVAALIGAGGLGVYIFRGLNASATDLILLGALPACLLAILADAAWRSLEAGLARRLGLPRGAGMVAP</sequence>
<dbReference type="GO" id="GO:0031460">
    <property type="term" value="P:glycine betaine transport"/>
    <property type="evidence" value="ECO:0007669"/>
    <property type="project" value="TreeGrafter"/>
</dbReference>
<feature type="domain" description="ABC transmembrane type-1" evidence="7">
    <location>
        <begin position="147"/>
        <end position="342"/>
    </location>
</feature>
<comment type="caution">
    <text evidence="8">The sequence shown here is derived from an EMBL/GenBank/DDBJ whole genome shotgun (WGS) entry which is preliminary data.</text>
</comment>
<feature type="transmembrane region" description="Helical" evidence="6">
    <location>
        <begin position="112"/>
        <end position="133"/>
    </location>
</feature>
<gene>
    <name evidence="8" type="ORF">F8S09_13415</name>
</gene>
<evidence type="ECO:0000256" key="6">
    <source>
        <dbReference type="RuleBase" id="RU363032"/>
    </source>
</evidence>
<dbReference type="InterPro" id="IPR035906">
    <property type="entry name" value="MetI-like_sf"/>
</dbReference>
<feature type="transmembrane region" description="Helical" evidence="6">
    <location>
        <begin position="181"/>
        <end position="206"/>
    </location>
</feature>
<evidence type="ECO:0000313" key="8">
    <source>
        <dbReference type="EMBL" id="MPY67670.1"/>
    </source>
</evidence>
<feature type="transmembrane region" description="Helical" evidence="6">
    <location>
        <begin position="324"/>
        <end position="342"/>
    </location>
</feature>
<name>A0A7X1NXQ6_9DEIO</name>
<keyword evidence="5 6" id="KW-0472">Membrane</keyword>
<feature type="transmembrane region" description="Helical" evidence="6">
    <location>
        <begin position="28"/>
        <end position="43"/>
    </location>
</feature>
<evidence type="ECO:0000256" key="2">
    <source>
        <dbReference type="ARBA" id="ARBA00022448"/>
    </source>
</evidence>
<reference evidence="8 9" key="1">
    <citation type="submission" date="2019-10" db="EMBL/GenBank/DDBJ databases">
        <title>Deinococcus sp. isolated from soil.</title>
        <authorList>
            <person name="Li Y."/>
            <person name="Wang J."/>
        </authorList>
    </citation>
    <scope>NUCLEOTIDE SEQUENCE [LARGE SCALE GENOMIC DNA]</scope>
    <source>
        <strain evidence="8 9">SDU3-2</strain>
    </source>
</reference>
<dbReference type="PROSITE" id="PS50928">
    <property type="entry name" value="ABC_TM1"/>
    <property type="match status" value="1"/>
</dbReference>
<keyword evidence="4 6" id="KW-1133">Transmembrane helix</keyword>
<dbReference type="Pfam" id="PF00528">
    <property type="entry name" value="BPD_transp_1"/>
    <property type="match status" value="1"/>
</dbReference>
<dbReference type="GO" id="GO:0005886">
    <property type="term" value="C:plasma membrane"/>
    <property type="evidence" value="ECO:0007669"/>
    <property type="project" value="UniProtKB-SubCell"/>
</dbReference>
<dbReference type="Proteomes" id="UP000484842">
    <property type="component" value="Unassembled WGS sequence"/>
</dbReference>
<protein>
    <submittedName>
        <fullName evidence="8">ABC transporter permease</fullName>
    </submittedName>
</protein>
<evidence type="ECO:0000313" key="9">
    <source>
        <dbReference type="Proteomes" id="UP000484842"/>
    </source>
</evidence>
<dbReference type="InterPro" id="IPR000515">
    <property type="entry name" value="MetI-like"/>
</dbReference>
<evidence type="ECO:0000259" key="7">
    <source>
        <dbReference type="PROSITE" id="PS50928"/>
    </source>
</evidence>
<evidence type="ECO:0000256" key="4">
    <source>
        <dbReference type="ARBA" id="ARBA00022989"/>
    </source>
</evidence>
<keyword evidence="9" id="KW-1185">Reference proteome</keyword>
<feature type="transmembrane region" description="Helical" evidence="6">
    <location>
        <begin position="153"/>
        <end position="174"/>
    </location>
</feature>
<dbReference type="GO" id="GO:0055085">
    <property type="term" value="P:transmembrane transport"/>
    <property type="evidence" value="ECO:0007669"/>
    <property type="project" value="InterPro"/>
</dbReference>
<feature type="transmembrane region" description="Helical" evidence="6">
    <location>
        <begin position="55"/>
        <end position="75"/>
    </location>
</feature>
<dbReference type="CDD" id="cd06261">
    <property type="entry name" value="TM_PBP2"/>
    <property type="match status" value="1"/>
</dbReference>
<dbReference type="PANTHER" id="PTHR30177:SF30">
    <property type="entry name" value="GLYCINE BETAINE UPTAKE SYSTEM PERMEASE PROTEIN YEHY"/>
    <property type="match status" value="1"/>
</dbReference>
<dbReference type="Gene3D" id="1.10.3720.10">
    <property type="entry name" value="MetI-like"/>
    <property type="match status" value="1"/>
</dbReference>
<comment type="subcellular location">
    <subcellularLocation>
        <location evidence="6">Cell membrane</location>
        <topology evidence="6">Multi-pass membrane protein</topology>
    </subcellularLocation>
    <subcellularLocation>
        <location evidence="1">Membrane</location>
        <topology evidence="1">Multi-pass membrane protein</topology>
    </subcellularLocation>
</comment>
<feature type="transmembrane region" description="Helical" evidence="6">
    <location>
        <begin position="87"/>
        <end position="105"/>
    </location>
</feature>
<dbReference type="EMBL" id="WBSL01000007">
    <property type="protein sequence ID" value="MPY67670.1"/>
    <property type="molecule type" value="Genomic_DNA"/>
</dbReference>
<dbReference type="SUPFAM" id="SSF161098">
    <property type="entry name" value="MetI-like"/>
    <property type="match status" value="1"/>
</dbReference>
<keyword evidence="2 6" id="KW-0813">Transport</keyword>
<dbReference type="InterPro" id="IPR051204">
    <property type="entry name" value="ABC_transp_perm/SBD"/>
</dbReference>
<dbReference type="AlphaFoldDB" id="A0A7X1NXQ6"/>
<comment type="similarity">
    <text evidence="6">Belongs to the binding-protein-dependent transport system permease family.</text>
</comment>
<proteinExistence type="inferred from homology"/>